<reference evidence="2" key="1">
    <citation type="journal article" date="2013" name="ISME J.">
        <title>A small predatory core genome in the divergent marine Bacteriovorax marinus SJ and the terrestrial Bdellovibrio bacteriovorus.</title>
        <authorList>
            <person name="Crossman L.C."/>
            <person name="Chen H."/>
            <person name="Cerdeno-Tarraga A.M."/>
            <person name="Brooks K."/>
            <person name="Quail M.A."/>
            <person name="Pineiro S.A."/>
            <person name="Hobley L."/>
            <person name="Sockett R.E."/>
            <person name="Bentley S.D."/>
            <person name="Parkhill J."/>
            <person name="Williams H.N."/>
            <person name="Stine O.C."/>
        </authorList>
    </citation>
    <scope>NUCLEOTIDE SEQUENCE [LARGE SCALE GENOMIC DNA]</scope>
    <source>
        <strain evidence="2">ATCC BAA-682 / DSM 15412 / SJ</strain>
    </source>
</reference>
<dbReference type="HOGENOM" id="CLU_775606_0_0_7"/>
<evidence type="ECO:0000313" key="2">
    <source>
        <dbReference type="Proteomes" id="UP000008963"/>
    </source>
</evidence>
<keyword evidence="2" id="KW-1185">Reference proteome</keyword>
<dbReference type="AlphaFoldDB" id="E1X5W2"/>
<dbReference type="eggNOG" id="ENOG5033BCE">
    <property type="taxonomic scope" value="Bacteria"/>
</dbReference>
<dbReference type="STRING" id="862908.BMS_0776"/>
<name>E1X5W2_HALMS</name>
<dbReference type="EMBL" id="FQ312005">
    <property type="protein sequence ID" value="CBW25679.1"/>
    <property type="molecule type" value="Genomic_DNA"/>
</dbReference>
<protein>
    <submittedName>
        <fullName evidence="1">Uncharacterized protein</fullName>
    </submittedName>
</protein>
<accession>E1X5W2</accession>
<dbReference type="NCBIfam" id="NF038232">
    <property type="entry name" value="STM3845_fam"/>
    <property type="match status" value="1"/>
</dbReference>
<dbReference type="KEGG" id="bmx:BMS_0776"/>
<evidence type="ECO:0000313" key="1">
    <source>
        <dbReference type="EMBL" id="CBW25679.1"/>
    </source>
</evidence>
<sequence length="357" mass="42288">MFEFLVFTPNENYPAKCGRFVRLILFGFYKSSDPTLLIIMISNIRYGNPYSCSLVEELNKLKKYLENNPTLRIEKNAPRMVMICGANLFTEDGEFVGLSKRREALKSFILNKYKNIVPIFAEEVFDVLDNQNLLNIEQYMLEFCDYIVIVLESYSSLCELGAFSHNEKLRKKLIIINDSRFKNANSYINEGPLRAVREENDGKSRLLWYKMINPSDQLDSISDIYKEFDSLLSKIERKKSSDIKQFDLDLFTDIRPDKANRTYLFLVHDMILLLEPITHKELIDLFKFCFGERSFDFLKFYLGMLNAMGTIKYVEKEGKKYYRALDSHEYIKHSYDYKRSRTIFRVFSHRYRLNDDL</sequence>
<proteinExistence type="predicted"/>
<dbReference type="PATRIC" id="fig|862908.3.peg.744"/>
<dbReference type="Proteomes" id="UP000008963">
    <property type="component" value="Chromosome"/>
</dbReference>
<dbReference type="InterPro" id="IPR049725">
    <property type="entry name" value="STM3845-like"/>
</dbReference>
<gene>
    <name evidence="1" type="ordered locus">BMS_0776</name>
</gene>
<organism evidence="1 2">
    <name type="scientific">Halobacteriovorax marinus (strain ATCC BAA-682 / DSM 15412 / SJ)</name>
    <name type="common">Bacteriovorax marinus</name>
    <dbReference type="NCBI Taxonomy" id="862908"/>
    <lineage>
        <taxon>Bacteria</taxon>
        <taxon>Pseudomonadati</taxon>
        <taxon>Bdellovibrionota</taxon>
        <taxon>Bacteriovoracia</taxon>
        <taxon>Bacteriovoracales</taxon>
        <taxon>Halobacteriovoraceae</taxon>
        <taxon>Halobacteriovorax</taxon>
    </lineage>
</organism>